<reference evidence="3 4" key="1">
    <citation type="submission" date="2018-02" db="EMBL/GenBank/DDBJ databases">
        <title>The genomes of Aspergillus section Nigri reveals drivers in fungal speciation.</title>
        <authorList>
            <consortium name="DOE Joint Genome Institute"/>
            <person name="Vesth T.C."/>
            <person name="Nybo J."/>
            <person name="Theobald S."/>
            <person name="Brandl J."/>
            <person name="Frisvad J.C."/>
            <person name="Nielsen K.F."/>
            <person name="Lyhne E.K."/>
            <person name="Kogle M.E."/>
            <person name="Kuo A."/>
            <person name="Riley R."/>
            <person name="Clum A."/>
            <person name="Nolan M."/>
            <person name="Lipzen A."/>
            <person name="Salamov A."/>
            <person name="Henrissat B."/>
            <person name="Wiebenga A."/>
            <person name="De vries R.P."/>
            <person name="Grigoriev I.V."/>
            <person name="Mortensen U.H."/>
            <person name="Andersen M.R."/>
            <person name="Baker S.E."/>
        </authorList>
    </citation>
    <scope>NUCLEOTIDE SEQUENCE [LARGE SCALE GENOMIC DNA]</scope>
    <source>
        <strain evidence="3 4">CBS 313.89</strain>
    </source>
</reference>
<keyword evidence="4" id="KW-1185">Reference proteome</keyword>
<accession>A0A8G1RMM4</accession>
<organism evidence="3 4">
    <name type="scientific">Aspergillus fijiensis CBS 313.89</name>
    <dbReference type="NCBI Taxonomy" id="1448319"/>
    <lineage>
        <taxon>Eukaryota</taxon>
        <taxon>Fungi</taxon>
        <taxon>Dikarya</taxon>
        <taxon>Ascomycota</taxon>
        <taxon>Pezizomycotina</taxon>
        <taxon>Eurotiomycetes</taxon>
        <taxon>Eurotiomycetidae</taxon>
        <taxon>Eurotiales</taxon>
        <taxon>Aspergillaceae</taxon>
        <taxon>Aspergillus</taxon>
    </lineage>
</organism>
<feature type="chain" id="PRO_5034151854" evidence="2">
    <location>
        <begin position="31"/>
        <end position="802"/>
    </location>
</feature>
<gene>
    <name evidence="3" type="ORF">BO72DRAFT_487503</name>
</gene>
<dbReference type="VEuPathDB" id="FungiDB:BO72DRAFT_487503"/>
<dbReference type="RefSeq" id="XP_040799458.1">
    <property type="nucleotide sequence ID" value="XM_040947984.1"/>
</dbReference>
<dbReference type="OrthoDB" id="3469225at2759"/>
<protein>
    <submittedName>
        <fullName evidence="3">Uncharacterized protein</fullName>
    </submittedName>
</protein>
<keyword evidence="2" id="KW-0732">Signal</keyword>
<evidence type="ECO:0000313" key="3">
    <source>
        <dbReference type="EMBL" id="RAK75448.1"/>
    </source>
</evidence>
<feature type="region of interest" description="Disordered" evidence="1">
    <location>
        <begin position="350"/>
        <end position="378"/>
    </location>
</feature>
<dbReference type="AlphaFoldDB" id="A0A8G1RMM4"/>
<feature type="signal peptide" evidence="2">
    <location>
        <begin position="1"/>
        <end position="30"/>
    </location>
</feature>
<dbReference type="GeneID" id="63865317"/>
<sequence length="802" mass="89534">MGNNLNFFMNLDFMSRMMLLLPLFLIAVTATSPSTPRSQSPDNVNVTSTTYYTQIAIKNSLPVPLKRIRFAHISKQELNVQAWDNVPSGQTLPAVWIKYATGIFTGSDTWNLDITFEDGETFYIDRDSTCNLQESDSGQVYTWTIEGSTFHMPMNSDGMNTQISNNDDEDEFNTYAFARIKNEFDQTFEWSQLAHTHEGTGERRSAWTMSIPPQGFSPVVPVYFTTGFGNTDTDFWAVRAKYTAAGGAHYLLRQADENYKCMLKAGDAGQLFHFPLYLAMFIPYNPPSSSHGKHNRRKINTYVAAVAAAKTSDKQCSRPHKTATTGRATGKADNFTQALHWFPTFHFSDPTGEPPARQADEQGSACGRPEAEDPGAGQLPARAFAAGRFYPIEGSGPNSRGPLAPQALAHLYDVLLPYDAKVVGLGKLEADSYARDLLAWTFEHKEVFHSQTAFSLCIMYQKDGSRGAYQAILWHRQHLLKAVRQRLSAQRVDDVLLHSLCTMISVDECLGFHESRAVHLKGLQNIMRVRESPTRASQLTLSGSSAGPGMLPKHSPLGKVVLVNRIMVEFHLKMSLGFQQEVDPSPILSDKPPRLLLSPGPATDATSVEDLLPPGFQDLARSGRLTPTVVNLLSDFSSWFYSGMGTDVTTRETWRCLTFTPSDSLEQCIGIALVSLADDLSALGSHPCAVIFRQAEQRARLLRSLSSLFDEPWLQELGIWIITVIATPPRTSRLPWHVKMEVLGMVMLVPLSPRSGGFSYRSIDQIEGVLRRFFFDKSRADDWRRAWKEYLELGVVDQRSLI</sequence>
<proteinExistence type="predicted"/>
<dbReference type="Proteomes" id="UP000249789">
    <property type="component" value="Unassembled WGS sequence"/>
</dbReference>
<evidence type="ECO:0000256" key="2">
    <source>
        <dbReference type="SAM" id="SignalP"/>
    </source>
</evidence>
<evidence type="ECO:0000256" key="1">
    <source>
        <dbReference type="SAM" id="MobiDB-lite"/>
    </source>
</evidence>
<evidence type="ECO:0000313" key="4">
    <source>
        <dbReference type="Proteomes" id="UP000249789"/>
    </source>
</evidence>
<name>A0A8G1RMM4_9EURO</name>
<dbReference type="Gene3D" id="2.60.40.3820">
    <property type="match status" value="2"/>
</dbReference>
<dbReference type="EMBL" id="KZ824657">
    <property type="protein sequence ID" value="RAK75448.1"/>
    <property type="molecule type" value="Genomic_DNA"/>
</dbReference>